<evidence type="ECO:0000313" key="2">
    <source>
        <dbReference type="Proteomes" id="UP001186974"/>
    </source>
</evidence>
<sequence>MRERIAEPMRRRSIRRGKRKVTSTSKLMDSLAIAPHRVRARISSIGQNIWNSSPEASDESKASPDHRNDPQTIRKTEPARPPTEGHGAVAGSAQRAAVGQPDNGDTYQQRVRKRSIKDRLKNRPEWDPPEEGPSDWAKRPPAPCRYPVRHKTVKGASCHHQRCHEIAAKRAVCASKRESARVNPTISAFSTR</sequence>
<accession>A0ACC3D2L7</accession>
<name>A0ACC3D2L7_9PEZI</name>
<comment type="caution">
    <text evidence="1">The sequence shown here is derived from an EMBL/GenBank/DDBJ whole genome shotgun (WGS) entry which is preliminary data.</text>
</comment>
<organism evidence="1 2">
    <name type="scientific">Coniosporium uncinatum</name>
    <dbReference type="NCBI Taxonomy" id="93489"/>
    <lineage>
        <taxon>Eukaryota</taxon>
        <taxon>Fungi</taxon>
        <taxon>Dikarya</taxon>
        <taxon>Ascomycota</taxon>
        <taxon>Pezizomycotina</taxon>
        <taxon>Dothideomycetes</taxon>
        <taxon>Dothideomycetes incertae sedis</taxon>
        <taxon>Coniosporium</taxon>
    </lineage>
</organism>
<gene>
    <name evidence="1" type="ORF">LTS18_007959</name>
</gene>
<dbReference type="EMBL" id="JAWDJW010008362">
    <property type="protein sequence ID" value="KAK3060696.1"/>
    <property type="molecule type" value="Genomic_DNA"/>
</dbReference>
<reference evidence="1" key="1">
    <citation type="submission" date="2024-09" db="EMBL/GenBank/DDBJ databases">
        <title>Black Yeasts Isolated from many extreme environments.</title>
        <authorList>
            <person name="Coleine C."/>
            <person name="Stajich J.E."/>
            <person name="Selbmann L."/>
        </authorList>
    </citation>
    <scope>NUCLEOTIDE SEQUENCE</scope>
    <source>
        <strain evidence="1">CCFEE 5737</strain>
    </source>
</reference>
<protein>
    <submittedName>
        <fullName evidence="1">Uncharacterized protein</fullName>
    </submittedName>
</protein>
<keyword evidence="2" id="KW-1185">Reference proteome</keyword>
<evidence type="ECO:0000313" key="1">
    <source>
        <dbReference type="EMBL" id="KAK3060696.1"/>
    </source>
</evidence>
<proteinExistence type="predicted"/>
<dbReference type="Proteomes" id="UP001186974">
    <property type="component" value="Unassembled WGS sequence"/>
</dbReference>